<gene>
    <name evidence="1" type="ordered locus">RB5012</name>
</gene>
<dbReference type="AlphaFoldDB" id="Q7UGU1"/>
<dbReference type="InParanoid" id="Q7UGU1"/>
<proteinExistence type="predicted"/>
<dbReference type="HOGENOM" id="CLU_2719629_0_0_0"/>
<dbReference type="EnsemblBacteria" id="CAD78238">
    <property type="protein sequence ID" value="CAD78238"/>
    <property type="gene ID" value="RB5012"/>
</dbReference>
<dbReference type="KEGG" id="rba:RB5012"/>
<accession>Q7UGU1</accession>
<reference evidence="1 2" key="1">
    <citation type="journal article" date="2003" name="Proc. Natl. Acad. Sci. U.S.A.">
        <title>Complete genome sequence of the marine planctomycete Pirellula sp. strain 1.</title>
        <authorList>
            <person name="Gloeckner F.O."/>
            <person name="Kube M."/>
            <person name="Bauer M."/>
            <person name="Teeling H."/>
            <person name="Lombardot T."/>
            <person name="Ludwig W."/>
            <person name="Gade D."/>
            <person name="Beck A."/>
            <person name="Borzym K."/>
            <person name="Heitmann K."/>
            <person name="Rabus R."/>
            <person name="Schlesner H."/>
            <person name="Amann R."/>
            <person name="Reinhardt R."/>
        </authorList>
    </citation>
    <scope>NUCLEOTIDE SEQUENCE [LARGE SCALE GENOMIC DNA]</scope>
    <source>
        <strain evidence="2">DSM 10527 / NCIMB 13988 / SH1</strain>
    </source>
</reference>
<evidence type="ECO:0000313" key="1">
    <source>
        <dbReference type="EMBL" id="CAD78238.1"/>
    </source>
</evidence>
<dbReference type="EMBL" id="BX294141">
    <property type="protein sequence ID" value="CAD78238.1"/>
    <property type="molecule type" value="Genomic_DNA"/>
</dbReference>
<organism evidence="1 2">
    <name type="scientific">Rhodopirellula baltica (strain DSM 10527 / NCIMB 13988 / SH1)</name>
    <dbReference type="NCBI Taxonomy" id="243090"/>
    <lineage>
        <taxon>Bacteria</taxon>
        <taxon>Pseudomonadati</taxon>
        <taxon>Planctomycetota</taxon>
        <taxon>Planctomycetia</taxon>
        <taxon>Pirellulales</taxon>
        <taxon>Pirellulaceae</taxon>
        <taxon>Rhodopirellula</taxon>
    </lineage>
</organism>
<name>Q7UGU1_RHOBA</name>
<evidence type="ECO:0000313" key="2">
    <source>
        <dbReference type="Proteomes" id="UP000001025"/>
    </source>
</evidence>
<sequence length="72" mass="7693">MKFEFEASARGRFNLGLSPSKKIVSLRSSRTQISSAASLTAGNKKGHWPSRANTLLIDSAIANSSEISPPFA</sequence>
<keyword evidence="2" id="KW-1185">Reference proteome</keyword>
<protein>
    <submittedName>
        <fullName evidence="1">Uncharacterized protein</fullName>
    </submittedName>
</protein>
<dbReference type="Proteomes" id="UP000001025">
    <property type="component" value="Chromosome"/>
</dbReference>